<reference evidence="1" key="1">
    <citation type="submission" date="2018-06" db="EMBL/GenBank/DDBJ databases">
        <authorList>
            <person name="Zhirakovskaya E."/>
        </authorList>
    </citation>
    <scope>NUCLEOTIDE SEQUENCE</scope>
</reference>
<dbReference type="InterPro" id="IPR042184">
    <property type="entry name" value="YqeY/Aim41_N"/>
</dbReference>
<evidence type="ECO:0000313" key="1">
    <source>
        <dbReference type="EMBL" id="VAW47462.1"/>
    </source>
</evidence>
<protein>
    <submittedName>
        <fullName evidence="1">Transamidase GatB domain protein</fullName>
    </submittedName>
</protein>
<dbReference type="AlphaFoldDB" id="A0A3B0W8D2"/>
<name>A0A3B0W8D2_9ZZZZ</name>
<dbReference type="InterPro" id="IPR023168">
    <property type="entry name" value="GatB_Yqey_C_2"/>
</dbReference>
<proteinExistence type="predicted"/>
<dbReference type="Gene3D" id="1.10.10.410">
    <property type="match status" value="1"/>
</dbReference>
<dbReference type="EMBL" id="UOFC01000148">
    <property type="protein sequence ID" value="VAW47462.1"/>
    <property type="molecule type" value="Genomic_DNA"/>
</dbReference>
<accession>A0A3B0W8D2</accession>
<dbReference type="InterPro" id="IPR019004">
    <property type="entry name" value="YqeY/Aim41"/>
</dbReference>
<dbReference type="SUPFAM" id="SSF89095">
    <property type="entry name" value="GatB/YqeY motif"/>
    <property type="match status" value="1"/>
</dbReference>
<dbReference type="GO" id="GO:0016884">
    <property type="term" value="F:carbon-nitrogen ligase activity, with glutamine as amido-N-donor"/>
    <property type="evidence" value="ECO:0007669"/>
    <property type="project" value="InterPro"/>
</dbReference>
<dbReference type="PANTHER" id="PTHR28055:SF1">
    <property type="entry name" value="ALTERED INHERITANCE OF MITOCHONDRIA PROTEIN 41, MITOCHONDRIAL"/>
    <property type="match status" value="1"/>
</dbReference>
<dbReference type="Pfam" id="PF09424">
    <property type="entry name" value="YqeY"/>
    <property type="match status" value="1"/>
</dbReference>
<organism evidence="1">
    <name type="scientific">hydrothermal vent metagenome</name>
    <dbReference type="NCBI Taxonomy" id="652676"/>
    <lineage>
        <taxon>unclassified sequences</taxon>
        <taxon>metagenomes</taxon>
        <taxon>ecological metagenomes</taxon>
    </lineage>
</organism>
<dbReference type="InterPro" id="IPR003789">
    <property type="entry name" value="Asn/Gln_tRNA_amidoTrase-B-like"/>
</dbReference>
<sequence length="150" mass="16555">MSNTTLKEHLTAEMKVSMKAKDKRRLVVIRSLLAAIKQVEIDGQTTVDDTGALAIVDKAMKQRRDSHQQFLDADRPDLAEQEAYEMTVIQGFMPEALSEDEMNALIDSAMTDSGAVTMQDMGKVMGLLKPKMQGRADMAVVSRLIKAKLG</sequence>
<dbReference type="PANTHER" id="PTHR28055">
    <property type="entry name" value="ALTERED INHERITANCE OF MITOCHONDRIA PROTEIN 41, MITOCHONDRIAL"/>
    <property type="match status" value="1"/>
</dbReference>
<gene>
    <name evidence="1" type="ORF">MNBD_GAMMA03-700</name>
</gene>
<dbReference type="Gene3D" id="1.10.1510.10">
    <property type="entry name" value="Uncharacterised protein YqeY/AIM41 PF09424, N-terminal domain"/>
    <property type="match status" value="1"/>
</dbReference>